<reference evidence="3" key="1">
    <citation type="submission" date="2016-10" db="EMBL/GenBank/DDBJ databases">
        <authorList>
            <person name="Varghese N."/>
            <person name="Submissions S."/>
        </authorList>
    </citation>
    <scope>NUCLEOTIDE SEQUENCE [LARGE SCALE GENOMIC DNA]</scope>
    <source>
        <strain evidence="3">DSM 19482</strain>
    </source>
</reference>
<proteinExistence type="predicted"/>
<feature type="transmembrane region" description="Helical" evidence="1">
    <location>
        <begin position="21"/>
        <end position="43"/>
    </location>
</feature>
<keyword evidence="3" id="KW-1185">Reference proteome</keyword>
<sequence>MKIRRKGSWKEWSQVNKRHNLQIAEMHIATIIGVFLAAAIFQYM</sequence>
<evidence type="ECO:0000313" key="2">
    <source>
        <dbReference type="EMBL" id="SIT96787.1"/>
    </source>
</evidence>
<keyword evidence="1" id="KW-0472">Membrane</keyword>
<gene>
    <name evidence="2" type="ORF">SAMN05660493_01482</name>
</gene>
<dbReference type="EMBL" id="FTPU01000013">
    <property type="protein sequence ID" value="SIT96787.1"/>
    <property type="molecule type" value="Genomic_DNA"/>
</dbReference>
<protein>
    <submittedName>
        <fullName evidence="2">Uncharacterized protein</fullName>
    </submittedName>
</protein>
<evidence type="ECO:0000313" key="3">
    <source>
        <dbReference type="Proteomes" id="UP000187261"/>
    </source>
</evidence>
<keyword evidence="1" id="KW-0812">Transmembrane</keyword>
<name>A0A1U7PVQ6_9FLAO</name>
<evidence type="ECO:0000256" key="1">
    <source>
        <dbReference type="SAM" id="Phobius"/>
    </source>
</evidence>
<dbReference type="AlphaFoldDB" id="A0A1U7PVQ6"/>
<organism evidence="2 3">
    <name type="scientific">Epilithonimonas bovis DSM 19482</name>
    <dbReference type="NCBI Taxonomy" id="1121284"/>
    <lineage>
        <taxon>Bacteria</taxon>
        <taxon>Pseudomonadati</taxon>
        <taxon>Bacteroidota</taxon>
        <taxon>Flavobacteriia</taxon>
        <taxon>Flavobacteriales</taxon>
        <taxon>Weeksellaceae</taxon>
        <taxon>Chryseobacterium group</taxon>
        <taxon>Epilithonimonas</taxon>
    </lineage>
</organism>
<dbReference type="STRING" id="1121284.SAMN05660493_01482"/>
<keyword evidence="1" id="KW-1133">Transmembrane helix</keyword>
<accession>A0A1U7PVQ6</accession>
<dbReference type="Proteomes" id="UP000187261">
    <property type="component" value="Unassembled WGS sequence"/>
</dbReference>
<dbReference type="RefSeq" id="WP_262488143.1">
    <property type="nucleotide sequence ID" value="NZ_FTPU01000013.1"/>
</dbReference>